<dbReference type="KEGG" id="xap:XA3_09140"/>
<keyword evidence="2" id="KW-0238">DNA-binding</keyword>
<keyword evidence="6" id="KW-1185">Reference proteome</keyword>
<gene>
    <name evidence="5" type="ORF">XA3_09140</name>
</gene>
<proteinExistence type="predicted"/>
<dbReference type="InterPro" id="IPR036388">
    <property type="entry name" value="WH-like_DNA-bd_sf"/>
</dbReference>
<dbReference type="InterPro" id="IPR036390">
    <property type="entry name" value="WH_DNA-bd_sf"/>
</dbReference>
<evidence type="ECO:0000256" key="3">
    <source>
        <dbReference type="ARBA" id="ARBA00023163"/>
    </source>
</evidence>
<reference evidence="5 6" key="1">
    <citation type="journal article" date="2023" name="Microbiol. Spectr.">
        <title>Symbiosis of Carpenter Bees with Uncharacterized Lactic Acid Bacteria Showing NAD Auxotrophy.</title>
        <authorList>
            <person name="Kawasaki S."/>
            <person name="Ozawa K."/>
            <person name="Mori T."/>
            <person name="Yamamoto A."/>
            <person name="Ito M."/>
            <person name="Ohkuma M."/>
            <person name="Sakamoto M."/>
            <person name="Matsutani M."/>
        </authorList>
    </citation>
    <scope>NUCLEOTIDE SEQUENCE [LARGE SCALE GENOMIC DNA]</scope>
    <source>
        <strain evidence="5 6">XA3</strain>
    </source>
</reference>
<keyword evidence="3" id="KW-0804">Transcription</keyword>
<evidence type="ECO:0000256" key="2">
    <source>
        <dbReference type="ARBA" id="ARBA00023125"/>
    </source>
</evidence>
<dbReference type="InterPro" id="IPR002577">
    <property type="entry name" value="HTH_HxlR"/>
</dbReference>
<keyword evidence="1" id="KW-0805">Transcription regulation</keyword>
<dbReference type="Gene3D" id="1.10.10.10">
    <property type="entry name" value="Winged helix-like DNA-binding domain superfamily/Winged helix DNA-binding domain"/>
    <property type="match status" value="1"/>
</dbReference>
<dbReference type="SUPFAM" id="SSF46785">
    <property type="entry name" value="Winged helix' DNA-binding domain"/>
    <property type="match status" value="1"/>
</dbReference>
<protein>
    <submittedName>
        <fullName evidence="5">MarR family transcriptional regulator</fullName>
    </submittedName>
</protein>
<dbReference type="Pfam" id="PF01638">
    <property type="entry name" value="HxlR"/>
    <property type="match status" value="1"/>
</dbReference>
<dbReference type="PROSITE" id="PS51118">
    <property type="entry name" value="HTH_HXLR"/>
    <property type="match status" value="1"/>
</dbReference>
<dbReference type="PANTHER" id="PTHR33204">
    <property type="entry name" value="TRANSCRIPTIONAL REGULATOR, MARR FAMILY"/>
    <property type="match status" value="1"/>
</dbReference>
<dbReference type="PANTHER" id="PTHR33204:SF37">
    <property type="entry name" value="HTH-TYPE TRANSCRIPTIONAL REGULATOR YODB"/>
    <property type="match status" value="1"/>
</dbReference>
<organism evidence="5 6">
    <name type="scientific">Xylocopilactobacillus apicola</name>
    <dbReference type="NCBI Taxonomy" id="2932184"/>
    <lineage>
        <taxon>Bacteria</taxon>
        <taxon>Bacillati</taxon>
        <taxon>Bacillota</taxon>
        <taxon>Bacilli</taxon>
        <taxon>Lactobacillales</taxon>
        <taxon>Lactobacillaceae</taxon>
        <taxon>Xylocopilactobacillus</taxon>
    </lineage>
</organism>
<dbReference type="RefSeq" id="WP_317636373.1">
    <property type="nucleotide sequence ID" value="NZ_AP026802.1"/>
</dbReference>
<evidence type="ECO:0000256" key="1">
    <source>
        <dbReference type="ARBA" id="ARBA00023015"/>
    </source>
</evidence>
<dbReference type="Proteomes" id="UP001321861">
    <property type="component" value="Chromosome"/>
</dbReference>
<dbReference type="EMBL" id="AP026802">
    <property type="protein sequence ID" value="BDR58473.1"/>
    <property type="molecule type" value="Genomic_DNA"/>
</dbReference>
<dbReference type="GO" id="GO:0003677">
    <property type="term" value="F:DNA binding"/>
    <property type="evidence" value="ECO:0007669"/>
    <property type="project" value="UniProtKB-KW"/>
</dbReference>
<sequence>MQFVSAKGSKDHICPHLEKALVLLGKKWNAKIITVLLEHGPLRFKQLSKFVDPCSDRVLVERLKELEGAGLVERMTFPSSSLIKYRLTKMGADLNQTLKSLHSWSDKWLCKDESMPSN</sequence>
<dbReference type="AlphaFoldDB" id="A0AAU9DWR4"/>
<evidence type="ECO:0000313" key="5">
    <source>
        <dbReference type="EMBL" id="BDR58473.1"/>
    </source>
</evidence>
<feature type="domain" description="HTH hxlR-type" evidence="4">
    <location>
        <begin position="14"/>
        <end position="113"/>
    </location>
</feature>
<name>A0AAU9DWR4_9LACO</name>
<evidence type="ECO:0000313" key="6">
    <source>
        <dbReference type="Proteomes" id="UP001321861"/>
    </source>
</evidence>
<evidence type="ECO:0000259" key="4">
    <source>
        <dbReference type="PROSITE" id="PS51118"/>
    </source>
</evidence>
<accession>A0AAU9DWR4</accession>